<dbReference type="AlphaFoldDB" id="A0A7Y9LL08"/>
<reference evidence="3 4" key="1">
    <citation type="submission" date="2020-07" db="EMBL/GenBank/DDBJ databases">
        <title>Genomic Encyclopedia of Type Strains, Phase IV (KMG-V): Genome sequencing to study the core and pangenomes of soil and plant-associated prokaryotes.</title>
        <authorList>
            <person name="Whitman W."/>
        </authorList>
    </citation>
    <scope>NUCLEOTIDE SEQUENCE [LARGE SCALE GENOMIC DNA]</scope>
    <source>
        <strain evidence="3 4">SAS40</strain>
    </source>
</reference>
<dbReference type="EMBL" id="JACBYR010000001">
    <property type="protein sequence ID" value="NYE83474.1"/>
    <property type="molecule type" value="Genomic_DNA"/>
</dbReference>
<dbReference type="InterPro" id="IPR012340">
    <property type="entry name" value="NA-bd_OB-fold"/>
</dbReference>
<gene>
    <name evidence="3" type="ORF">FHW18_002745</name>
</gene>
<dbReference type="Proteomes" id="UP000542125">
    <property type="component" value="Unassembled WGS sequence"/>
</dbReference>
<dbReference type="RefSeq" id="WP_179587162.1">
    <property type="nucleotide sequence ID" value="NZ_JACBYR010000001.1"/>
</dbReference>
<dbReference type="Gene3D" id="6.10.30.10">
    <property type="match status" value="1"/>
</dbReference>
<evidence type="ECO:0008006" key="5">
    <source>
        <dbReference type="Google" id="ProtNLM"/>
    </source>
</evidence>
<sequence>MAPPLPDESGTPSADAVGADLHYRRALDQGQFLIQRCGACDRSVFYPRMVCPHCGSDRLDWFAPSGAATVYSTTVVRGRPQDGGDRNVALLDLAEGVRMMSRVDGIAPADVKIGMAVQARVLMAEDGGKVVFVPADVAQAIPSGDGVAA</sequence>
<dbReference type="InterPro" id="IPR022002">
    <property type="entry name" value="ChsH2_Znr"/>
</dbReference>
<proteinExistence type="predicted"/>
<evidence type="ECO:0000259" key="1">
    <source>
        <dbReference type="Pfam" id="PF01796"/>
    </source>
</evidence>
<dbReference type="InterPro" id="IPR002878">
    <property type="entry name" value="ChsH2_C"/>
</dbReference>
<dbReference type="Pfam" id="PF01796">
    <property type="entry name" value="OB_ChsH2_C"/>
    <property type="match status" value="1"/>
</dbReference>
<evidence type="ECO:0000313" key="4">
    <source>
        <dbReference type="Proteomes" id="UP000542125"/>
    </source>
</evidence>
<dbReference type="InterPro" id="IPR052513">
    <property type="entry name" value="Thioester_dehydratase-like"/>
</dbReference>
<dbReference type="SUPFAM" id="SSF50249">
    <property type="entry name" value="Nucleic acid-binding proteins"/>
    <property type="match status" value="1"/>
</dbReference>
<dbReference type="Pfam" id="PF12172">
    <property type="entry name" value="zf-ChsH2"/>
    <property type="match status" value="1"/>
</dbReference>
<evidence type="ECO:0000313" key="3">
    <source>
        <dbReference type="EMBL" id="NYE83474.1"/>
    </source>
</evidence>
<keyword evidence="4" id="KW-1185">Reference proteome</keyword>
<feature type="domain" description="ChsH2 rubredoxin-like zinc ribbon" evidence="2">
    <location>
        <begin position="25"/>
        <end position="59"/>
    </location>
</feature>
<name>A0A7Y9LL08_9BURK</name>
<dbReference type="PANTHER" id="PTHR34075">
    <property type="entry name" value="BLR3430 PROTEIN"/>
    <property type="match status" value="1"/>
</dbReference>
<feature type="domain" description="ChsH2 C-terminal OB-fold" evidence="1">
    <location>
        <begin position="63"/>
        <end position="120"/>
    </location>
</feature>
<protein>
    <recommendedName>
        <fullName evidence="5">DNA-binding protein</fullName>
    </recommendedName>
</protein>
<organism evidence="3 4">
    <name type="scientific">Pigmentiphaga litoralis</name>
    <dbReference type="NCBI Taxonomy" id="516702"/>
    <lineage>
        <taxon>Bacteria</taxon>
        <taxon>Pseudomonadati</taxon>
        <taxon>Pseudomonadota</taxon>
        <taxon>Betaproteobacteria</taxon>
        <taxon>Burkholderiales</taxon>
        <taxon>Alcaligenaceae</taxon>
        <taxon>Pigmentiphaga</taxon>
    </lineage>
</organism>
<comment type="caution">
    <text evidence="3">The sequence shown here is derived from an EMBL/GenBank/DDBJ whole genome shotgun (WGS) entry which is preliminary data.</text>
</comment>
<accession>A0A7Y9LL08</accession>
<evidence type="ECO:0000259" key="2">
    <source>
        <dbReference type="Pfam" id="PF12172"/>
    </source>
</evidence>
<dbReference type="PANTHER" id="PTHR34075:SF5">
    <property type="entry name" value="BLR3430 PROTEIN"/>
    <property type="match status" value="1"/>
</dbReference>